<comment type="caution">
    <text evidence="2">The sequence shown here is derived from an EMBL/GenBank/DDBJ whole genome shotgun (WGS) entry which is preliminary data.</text>
</comment>
<dbReference type="EMBL" id="CAKKNS010000004">
    <property type="protein sequence ID" value="CAH0416732.1"/>
    <property type="molecule type" value="Genomic_DNA"/>
</dbReference>
<dbReference type="RefSeq" id="WP_230096775.1">
    <property type="nucleotide sequence ID" value="NZ_CAKKNS010000004.1"/>
</dbReference>
<dbReference type="Gene3D" id="3.40.50.1820">
    <property type="entry name" value="alpha/beta hydrolase"/>
    <property type="match status" value="1"/>
</dbReference>
<protein>
    <recommendedName>
        <fullName evidence="4">Alpha/beta hydrolase</fullName>
    </recommendedName>
</protein>
<evidence type="ECO:0000313" key="2">
    <source>
        <dbReference type="EMBL" id="CAH0416732.1"/>
    </source>
</evidence>
<sequence length="284" mass="31046">MFNKKYLLALLPIMLFLILSGCTSAKQLVKKAPVDAQFTDNPTLFLHGFGGDADSMKPMIKSIEAAKLGTEVETIHVRANDTLTTSGTLTAKRNNPLINIVFDDSTNGNPAHNAVVLQAILKKLHRQYHFKQFNVVAHSMGNSTLAEYLLNNANNPELPTLNKYVAIASISNSFMGGNSGNTQASRSPLTATGEPTIKSDMFTHISKLHTTFPKTTHVLNIFGNLDDGSNSDGRVPTNSAQALKYLTTHGASYQQQEFIGADAQHSKLKRNPKVEKAVMKFLFE</sequence>
<gene>
    <name evidence="2" type="ORF">WFA24289_01044</name>
</gene>
<evidence type="ECO:0000313" key="3">
    <source>
        <dbReference type="Proteomes" id="UP000789707"/>
    </source>
</evidence>
<keyword evidence="3" id="KW-1185">Reference proteome</keyword>
<dbReference type="Proteomes" id="UP000789707">
    <property type="component" value="Unassembled WGS sequence"/>
</dbReference>
<dbReference type="InterPro" id="IPR010315">
    <property type="entry name" value="DUF915_hydro-like"/>
</dbReference>
<name>A0ABM8Z658_9LACO</name>
<accession>A0ABM8Z658</accession>
<proteinExistence type="predicted"/>
<feature type="signal peptide" evidence="1">
    <location>
        <begin position="1"/>
        <end position="25"/>
    </location>
</feature>
<dbReference type="PROSITE" id="PS51257">
    <property type="entry name" value="PROKAR_LIPOPROTEIN"/>
    <property type="match status" value="1"/>
</dbReference>
<dbReference type="SUPFAM" id="SSF53474">
    <property type="entry name" value="alpha/beta-Hydrolases"/>
    <property type="match status" value="1"/>
</dbReference>
<organism evidence="2 3">
    <name type="scientific">Periweissella fabaria</name>
    <dbReference type="NCBI Taxonomy" id="546157"/>
    <lineage>
        <taxon>Bacteria</taxon>
        <taxon>Bacillati</taxon>
        <taxon>Bacillota</taxon>
        <taxon>Bacilli</taxon>
        <taxon>Lactobacillales</taxon>
        <taxon>Lactobacillaceae</taxon>
        <taxon>Periweissella</taxon>
    </lineage>
</organism>
<keyword evidence="1" id="KW-0732">Signal</keyword>
<evidence type="ECO:0008006" key="4">
    <source>
        <dbReference type="Google" id="ProtNLM"/>
    </source>
</evidence>
<feature type="chain" id="PRO_5045867257" description="Alpha/beta hydrolase" evidence="1">
    <location>
        <begin position="26"/>
        <end position="284"/>
    </location>
</feature>
<dbReference type="InterPro" id="IPR029058">
    <property type="entry name" value="AB_hydrolase_fold"/>
</dbReference>
<dbReference type="Pfam" id="PF06028">
    <property type="entry name" value="DUF915"/>
    <property type="match status" value="1"/>
</dbReference>
<reference evidence="2 3" key="1">
    <citation type="submission" date="2021-11" db="EMBL/GenBank/DDBJ databases">
        <authorList>
            <person name="Depoorter E."/>
        </authorList>
    </citation>
    <scope>NUCLEOTIDE SEQUENCE [LARGE SCALE GENOMIC DNA]</scope>
    <source>
        <strain evidence="2 3">LMG 24289</strain>
    </source>
</reference>
<evidence type="ECO:0000256" key="1">
    <source>
        <dbReference type="SAM" id="SignalP"/>
    </source>
</evidence>